<evidence type="ECO:0000313" key="1">
    <source>
        <dbReference type="EMBL" id="OHV15499.1"/>
    </source>
</evidence>
<reference evidence="1 2" key="1">
    <citation type="submission" date="2016-10" db="EMBL/GenBank/DDBJ databases">
        <title>Draft genome sequence of Methylobacterium extorquens CP3, a seed endophyte of Crotalaria pumila with plant growth-promoting and metal tolerance properties.</title>
        <authorList>
            <person name="Sanchez-Lopez A.S."/>
            <person name="Van Hamme J.D."/>
            <person name="Thijs S."/>
            <person name="Mcammond B.M."/>
            <person name="Stevens V."/>
            <person name="Gonzalez-Chavez M.D.C."/>
            <person name="Vangronsveld J."/>
        </authorList>
    </citation>
    <scope>NUCLEOTIDE SEQUENCE [LARGE SCALE GENOMIC DNA]</scope>
    <source>
        <strain evidence="1 2">CP3</strain>
    </source>
</reference>
<accession>A0A1S1P2P0</accession>
<dbReference type="Proteomes" id="UP000180215">
    <property type="component" value="Unassembled WGS sequence"/>
</dbReference>
<organism evidence="1 2">
    <name type="scientific">Methylorubrum extorquens</name>
    <name type="common">Methylobacterium dichloromethanicum</name>
    <name type="synonym">Methylobacterium extorquens</name>
    <dbReference type="NCBI Taxonomy" id="408"/>
    <lineage>
        <taxon>Bacteria</taxon>
        <taxon>Pseudomonadati</taxon>
        <taxon>Pseudomonadota</taxon>
        <taxon>Alphaproteobacteria</taxon>
        <taxon>Hyphomicrobiales</taxon>
        <taxon>Methylobacteriaceae</taxon>
        <taxon>Methylorubrum</taxon>
    </lineage>
</organism>
<evidence type="ECO:0000313" key="2">
    <source>
        <dbReference type="Proteomes" id="UP000180215"/>
    </source>
</evidence>
<comment type="caution">
    <text evidence="1">The sequence shown here is derived from an EMBL/GenBank/DDBJ whole genome shotgun (WGS) entry which is preliminary data.</text>
</comment>
<name>A0A1S1P2P0_METEX</name>
<dbReference type="AlphaFoldDB" id="A0A1S1P2P0"/>
<dbReference type="EMBL" id="MNAO01000260">
    <property type="protein sequence ID" value="OHV15499.1"/>
    <property type="molecule type" value="Genomic_DNA"/>
</dbReference>
<sequence>MEPLVPHPADYWIDRLDGAFAVFSAYGTELEGIESRGDAQNHVLDLIERDRVAAQEERAAQDDFEAQQFAEAA</sequence>
<protein>
    <submittedName>
        <fullName evidence="1">Uncharacterized protein</fullName>
    </submittedName>
</protein>
<gene>
    <name evidence="1" type="ORF">BK022_18560</name>
</gene>
<proteinExistence type="predicted"/>